<accession>A0A392VRT1</accession>
<dbReference type="Proteomes" id="UP000265520">
    <property type="component" value="Unassembled WGS sequence"/>
</dbReference>
<comment type="caution">
    <text evidence="1">The sequence shown here is derived from an EMBL/GenBank/DDBJ whole genome shotgun (WGS) entry which is preliminary data.</text>
</comment>
<evidence type="ECO:0000313" key="1">
    <source>
        <dbReference type="EMBL" id="MCI91108.1"/>
    </source>
</evidence>
<dbReference type="EMBL" id="LXQA011262956">
    <property type="protein sequence ID" value="MCI91108.1"/>
    <property type="molecule type" value="Genomic_DNA"/>
</dbReference>
<evidence type="ECO:0000313" key="2">
    <source>
        <dbReference type="Proteomes" id="UP000265520"/>
    </source>
</evidence>
<organism evidence="1 2">
    <name type="scientific">Trifolium medium</name>
    <dbReference type="NCBI Taxonomy" id="97028"/>
    <lineage>
        <taxon>Eukaryota</taxon>
        <taxon>Viridiplantae</taxon>
        <taxon>Streptophyta</taxon>
        <taxon>Embryophyta</taxon>
        <taxon>Tracheophyta</taxon>
        <taxon>Spermatophyta</taxon>
        <taxon>Magnoliopsida</taxon>
        <taxon>eudicotyledons</taxon>
        <taxon>Gunneridae</taxon>
        <taxon>Pentapetalae</taxon>
        <taxon>rosids</taxon>
        <taxon>fabids</taxon>
        <taxon>Fabales</taxon>
        <taxon>Fabaceae</taxon>
        <taxon>Papilionoideae</taxon>
        <taxon>50 kb inversion clade</taxon>
        <taxon>NPAAA clade</taxon>
        <taxon>Hologalegina</taxon>
        <taxon>IRL clade</taxon>
        <taxon>Trifolieae</taxon>
        <taxon>Trifolium</taxon>
    </lineage>
</organism>
<dbReference type="AlphaFoldDB" id="A0A392VRT1"/>
<reference evidence="1 2" key="1">
    <citation type="journal article" date="2018" name="Front. Plant Sci.">
        <title>Red Clover (Trifolium pratense) and Zigzag Clover (T. medium) - A Picture of Genomic Similarities and Differences.</title>
        <authorList>
            <person name="Dluhosova J."/>
            <person name="Istvanek J."/>
            <person name="Nedelnik J."/>
            <person name="Repkova J."/>
        </authorList>
    </citation>
    <scope>NUCLEOTIDE SEQUENCE [LARGE SCALE GENOMIC DNA]</scope>
    <source>
        <strain evidence="2">cv. 10/8</strain>
        <tissue evidence="1">Leaf</tissue>
    </source>
</reference>
<protein>
    <submittedName>
        <fullName evidence="1">Uncharacterized protein</fullName>
    </submittedName>
</protein>
<sequence>GKTVLAATSVPENNPAIAPALGIETFPPEKASITGEFNFTGDSTNSISASSFPKTPPF</sequence>
<name>A0A392VRT1_9FABA</name>
<keyword evidence="2" id="KW-1185">Reference proteome</keyword>
<feature type="non-terminal residue" evidence="1">
    <location>
        <position position="1"/>
    </location>
</feature>
<proteinExistence type="predicted"/>